<feature type="domain" description="Cyclic nucleotide-binding" evidence="4">
    <location>
        <begin position="15"/>
        <end position="85"/>
    </location>
</feature>
<dbReference type="PROSITE" id="PS00042">
    <property type="entry name" value="HTH_CRP_1"/>
    <property type="match status" value="1"/>
</dbReference>
<sequence length="234" mass="24728">MNNLCAGCAVRDQALCGSLSDEELTALNSVGRRRHVSAGTTVMWSGAENLLCGNLLDGILKMAAAASDGREQIVGLLYAADFFGQPYADEVDFTITALTDAELCTFPRGAFEHVLEHHVRLENLLLQRTLKALNEARGRMLTLARMSATEKVTSLLLEMAARAGPCGCSASHGGPVTFDLPLTRGQMADVLGITIETVSRQLTRLKGAGLIALSGSRTVAIADLGALKTQISAA</sequence>
<dbReference type="CDD" id="cd00092">
    <property type="entry name" value="HTH_CRP"/>
    <property type="match status" value="1"/>
</dbReference>
<dbReference type="InterPro" id="IPR014710">
    <property type="entry name" value="RmlC-like_jellyroll"/>
</dbReference>
<evidence type="ECO:0000256" key="2">
    <source>
        <dbReference type="ARBA" id="ARBA00023125"/>
    </source>
</evidence>
<dbReference type="GO" id="GO:0003677">
    <property type="term" value="F:DNA binding"/>
    <property type="evidence" value="ECO:0007669"/>
    <property type="project" value="UniProtKB-KW"/>
</dbReference>
<dbReference type="GO" id="GO:0003700">
    <property type="term" value="F:DNA-binding transcription factor activity"/>
    <property type="evidence" value="ECO:0007669"/>
    <property type="project" value="InterPro"/>
</dbReference>
<dbReference type="InterPro" id="IPR018490">
    <property type="entry name" value="cNMP-bd_dom_sf"/>
</dbReference>
<dbReference type="Pfam" id="PF00027">
    <property type="entry name" value="cNMP_binding"/>
    <property type="match status" value="1"/>
</dbReference>
<dbReference type="PROSITE" id="PS50042">
    <property type="entry name" value="CNMP_BINDING_3"/>
    <property type="match status" value="1"/>
</dbReference>
<evidence type="ECO:0000313" key="6">
    <source>
        <dbReference type="EMBL" id="KMO41573.1"/>
    </source>
</evidence>
<proteinExistence type="predicted"/>
<evidence type="ECO:0000259" key="5">
    <source>
        <dbReference type="PROSITE" id="PS51063"/>
    </source>
</evidence>
<reference evidence="6 7" key="1">
    <citation type="submission" date="2015-03" db="EMBL/GenBank/DDBJ databases">
        <title>Genome sequencing of Methylobacterium variabile DSM 16961.</title>
        <authorList>
            <person name="Chaudhry V."/>
            <person name="Patil P.B."/>
        </authorList>
    </citation>
    <scope>NUCLEOTIDE SEQUENCE [LARGE SCALE GENOMIC DNA]</scope>
    <source>
        <strain evidence="6 7">DSM 16961</strain>
    </source>
</reference>
<keyword evidence="7" id="KW-1185">Reference proteome</keyword>
<dbReference type="SMART" id="SM00100">
    <property type="entry name" value="cNMP"/>
    <property type="match status" value="1"/>
</dbReference>
<keyword evidence="2" id="KW-0238">DNA-binding</keyword>
<dbReference type="PRINTS" id="PR00034">
    <property type="entry name" value="HTHCRP"/>
</dbReference>
<dbReference type="CDD" id="cd00038">
    <property type="entry name" value="CAP_ED"/>
    <property type="match status" value="1"/>
</dbReference>
<dbReference type="Gene3D" id="2.60.120.10">
    <property type="entry name" value="Jelly Rolls"/>
    <property type="match status" value="1"/>
</dbReference>
<dbReference type="AlphaFoldDB" id="A0A0J6T7P5"/>
<dbReference type="SUPFAM" id="SSF51206">
    <property type="entry name" value="cAMP-binding domain-like"/>
    <property type="match status" value="1"/>
</dbReference>
<dbReference type="InterPro" id="IPR036390">
    <property type="entry name" value="WH_DNA-bd_sf"/>
</dbReference>
<dbReference type="RefSeq" id="WP_048443094.1">
    <property type="nucleotide sequence ID" value="NZ_LABY01000030.1"/>
</dbReference>
<name>A0A0J6T7P5_9HYPH</name>
<dbReference type="SMART" id="SM00419">
    <property type="entry name" value="HTH_CRP"/>
    <property type="match status" value="1"/>
</dbReference>
<dbReference type="EMBL" id="LABY01000030">
    <property type="protein sequence ID" value="KMO41573.1"/>
    <property type="molecule type" value="Genomic_DNA"/>
</dbReference>
<dbReference type="Proteomes" id="UP000035955">
    <property type="component" value="Unassembled WGS sequence"/>
</dbReference>
<evidence type="ECO:0000256" key="3">
    <source>
        <dbReference type="ARBA" id="ARBA00023163"/>
    </source>
</evidence>
<protein>
    <submittedName>
        <fullName evidence="6">Crp/Fnr family transcriptional regulator</fullName>
    </submittedName>
</protein>
<dbReference type="Pfam" id="PF13545">
    <property type="entry name" value="HTH_Crp_2"/>
    <property type="match status" value="1"/>
</dbReference>
<dbReference type="InterPro" id="IPR018335">
    <property type="entry name" value="Tscrpt_reg_HTH_Crp-type_CS"/>
</dbReference>
<dbReference type="PATRIC" id="fig|298794.3.peg.4697"/>
<dbReference type="InterPro" id="IPR012318">
    <property type="entry name" value="HTH_CRP"/>
</dbReference>
<gene>
    <name evidence="6" type="ORF">VQ02_05185</name>
</gene>
<feature type="domain" description="HTH crp-type" evidence="5">
    <location>
        <begin position="146"/>
        <end position="225"/>
    </location>
</feature>
<evidence type="ECO:0000256" key="1">
    <source>
        <dbReference type="ARBA" id="ARBA00023015"/>
    </source>
</evidence>
<dbReference type="PROSITE" id="PS51063">
    <property type="entry name" value="HTH_CRP_2"/>
    <property type="match status" value="1"/>
</dbReference>
<organism evidence="6 7">
    <name type="scientific">Methylobacterium variabile</name>
    <dbReference type="NCBI Taxonomy" id="298794"/>
    <lineage>
        <taxon>Bacteria</taxon>
        <taxon>Pseudomonadati</taxon>
        <taxon>Pseudomonadota</taxon>
        <taxon>Alphaproteobacteria</taxon>
        <taxon>Hyphomicrobiales</taxon>
        <taxon>Methylobacteriaceae</taxon>
        <taxon>Methylobacterium</taxon>
    </lineage>
</organism>
<dbReference type="InterPro" id="IPR000595">
    <property type="entry name" value="cNMP-bd_dom"/>
</dbReference>
<comment type="caution">
    <text evidence="6">The sequence shown here is derived from an EMBL/GenBank/DDBJ whole genome shotgun (WGS) entry which is preliminary data.</text>
</comment>
<dbReference type="PANTHER" id="PTHR24567">
    <property type="entry name" value="CRP FAMILY TRANSCRIPTIONAL REGULATORY PROTEIN"/>
    <property type="match status" value="1"/>
</dbReference>
<evidence type="ECO:0000313" key="7">
    <source>
        <dbReference type="Proteomes" id="UP000035955"/>
    </source>
</evidence>
<accession>A0A0J6T7P5</accession>
<dbReference type="SUPFAM" id="SSF46785">
    <property type="entry name" value="Winged helix' DNA-binding domain"/>
    <property type="match status" value="1"/>
</dbReference>
<keyword evidence="1" id="KW-0805">Transcription regulation</keyword>
<dbReference type="GO" id="GO:0005829">
    <property type="term" value="C:cytosol"/>
    <property type="evidence" value="ECO:0007669"/>
    <property type="project" value="TreeGrafter"/>
</dbReference>
<keyword evidence="3" id="KW-0804">Transcription</keyword>
<dbReference type="Gene3D" id="1.10.10.10">
    <property type="entry name" value="Winged helix-like DNA-binding domain superfamily/Winged helix DNA-binding domain"/>
    <property type="match status" value="1"/>
</dbReference>
<dbReference type="InterPro" id="IPR050397">
    <property type="entry name" value="Env_Response_Regulators"/>
</dbReference>
<evidence type="ECO:0000259" key="4">
    <source>
        <dbReference type="PROSITE" id="PS50042"/>
    </source>
</evidence>
<dbReference type="InterPro" id="IPR036388">
    <property type="entry name" value="WH-like_DNA-bd_sf"/>
</dbReference>
<dbReference type="PANTHER" id="PTHR24567:SF28">
    <property type="entry name" value="LISTERIOLYSIN REGULATORY PROTEIN"/>
    <property type="match status" value="1"/>
</dbReference>